<accession>A0ACD5WZF7</accession>
<evidence type="ECO:0000313" key="1">
    <source>
        <dbReference type="EnsemblPlants" id="AVESA.00010b.r2.4DG0720150.1.CDS.1"/>
    </source>
</evidence>
<keyword evidence="2" id="KW-1185">Reference proteome</keyword>
<organism evidence="1 2">
    <name type="scientific">Avena sativa</name>
    <name type="common">Oat</name>
    <dbReference type="NCBI Taxonomy" id="4498"/>
    <lineage>
        <taxon>Eukaryota</taxon>
        <taxon>Viridiplantae</taxon>
        <taxon>Streptophyta</taxon>
        <taxon>Embryophyta</taxon>
        <taxon>Tracheophyta</taxon>
        <taxon>Spermatophyta</taxon>
        <taxon>Magnoliopsida</taxon>
        <taxon>Liliopsida</taxon>
        <taxon>Poales</taxon>
        <taxon>Poaceae</taxon>
        <taxon>BOP clade</taxon>
        <taxon>Pooideae</taxon>
        <taxon>Poodae</taxon>
        <taxon>Poeae</taxon>
        <taxon>Poeae Chloroplast Group 1 (Aveneae type)</taxon>
        <taxon>Aveninae</taxon>
        <taxon>Avena</taxon>
    </lineage>
</organism>
<reference evidence="1" key="1">
    <citation type="submission" date="2021-05" db="EMBL/GenBank/DDBJ databases">
        <authorList>
            <person name="Scholz U."/>
            <person name="Mascher M."/>
            <person name="Fiebig A."/>
        </authorList>
    </citation>
    <scope>NUCLEOTIDE SEQUENCE [LARGE SCALE GENOMIC DNA]</scope>
</reference>
<protein>
    <submittedName>
        <fullName evidence="1">Uncharacterized protein</fullName>
    </submittedName>
</protein>
<dbReference type="Proteomes" id="UP001732700">
    <property type="component" value="Chromosome 4D"/>
</dbReference>
<sequence length="278" mass="31835">MSDPARNALPLGQTRKEHDETILDKQILRGTEKENIPGSSRSTDLEKELEDRFEGLDLHGEEESDLNFSEELEDLIGDARWLVLFRVHISKPYSHAAMFKQMRNTWASAKDVTFKTKGPNLFLVQFQCLGDWKRVMEGGPWLFHGAAVVMEEYDGFSNVDDYKLDKIPVWTRIQGIPEGLMKTKELAERVARKVGDPPFTVIVNEGIINPARYLRVRVHLDLSKPLVRFVPINLKERKSTLFDIKTARFLRLLWTDRTCDDSVGMAPIRLKAVNVVNG</sequence>
<proteinExistence type="predicted"/>
<evidence type="ECO:0000313" key="2">
    <source>
        <dbReference type="Proteomes" id="UP001732700"/>
    </source>
</evidence>
<reference evidence="1" key="2">
    <citation type="submission" date="2025-09" db="UniProtKB">
        <authorList>
            <consortium name="EnsemblPlants"/>
        </authorList>
    </citation>
    <scope>IDENTIFICATION</scope>
</reference>
<dbReference type="EnsemblPlants" id="AVESA.00010b.r2.4DG0720150.1">
    <property type="protein sequence ID" value="AVESA.00010b.r2.4DG0720150.1.CDS.1"/>
    <property type="gene ID" value="AVESA.00010b.r2.4DG0720150"/>
</dbReference>
<name>A0ACD5WZF7_AVESA</name>